<keyword evidence="3" id="KW-1185">Reference proteome</keyword>
<gene>
    <name evidence="2" type="ORF">HHO47_18660</name>
</gene>
<evidence type="ECO:0000259" key="1">
    <source>
        <dbReference type="Pfam" id="PF18648"/>
    </source>
</evidence>
<comment type="caution">
    <text evidence="2">The sequence shown here is derived from an EMBL/GenBank/DDBJ whole genome shotgun (WGS) entry which is preliminary data.</text>
</comment>
<evidence type="ECO:0000313" key="2">
    <source>
        <dbReference type="EMBL" id="NMM42763.1"/>
    </source>
</evidence>
<dbReference type="Pfam" id="PF18648">
    <property type="entry name" value="ADPRTs_Tse2"/>
    <property type="match status" value="1"/>
</dbReference>
<organism evidence="2 3">
    <name type="scientific">Pseudoalteromonas arctica</name>
    <dbReference type="NCBI Taxonomy" id="394751"/>
    <lineage>
        <taxon>Bacteria</taxon>
        <taxon>Pseudomonadati</taxon>
        <taxon>Pseudomonadota</taxon>
        <taxon>Gammaproteobacteria</taxon>
        <taxon>Alteromonadales</taxon>
        <taxon>Pseudoalteromonadaceae</taxon>
        <taxon>Pseudoalteromonas</taxon>
    </lineage>
</organism>
<proteinExistence type="predicted"/>
<protein>
    <recommendedName>
        <fullName evidence="1">Tse2 ADP-ribosyltransferase toxin domain-containing protein</fullName>
    </recommendedName>
</protein>
<evidence type="ECO:0000313" key="3">
    <source>
        <dbReference type="Proteomes" id="UP000570493"/>
    </source>
</evidence>
<dbReference type="InterPro" id="IPR041018">
    <property type="entry name" value="ADPRTs_Tse2"/>
</dbReference>
<name>A0A7Y0DWA1_9GAMM</name>
<dbReference type="AlphaFoldDB" id="A0A7Y0DWA1"/>
<dbReference type="Proteomes" id="UP000570493">
    <property type="component" value="Unassembled WGS sequence"/>
</dbReference>
<dbReference type="EMBL" id="JABBMT010000062">
    <property type="protein sequence ID" value="NMM42763.1"/>
    <property type="molecule type" value="Genomic_DNA"/>
</dbReference>
<sequence>MISPELLFIEDFEELQRPLFRSGNSSSPNFSQNRALKDVSVYEKNGISYVRANGNGFSTFDYITSGMKRQGKNVWKIKQRVLIPQGLKIVFDRSPNKKGHFMIAPEQDMPLMKYLGLLQELGSDVNKCVKLTPQEIQNA</sequence>
<reference evidence="2" key="1">
    <citation type="submission" date="2020-04" db="EMBL/GenBank/DDBJ databases">
        <title>Genome Sequencing for Pseudoaltermonas arctica.</title>
        <authorList>
            <person name="Elkins N.S."/>
        </authorList>
    </citation>
    <scope>NUCLEOTIDE SEQUENCE [LARGE SCALE GENOMIC DNA]</scope>
    <source>
        <strain evidence="2">NEC-BIFX-2020_0012</strain>
    </source>
</reference>
<feature type="domain" description="Tse2 ADP-ribosyltransferase toxin" evidence="1">
    <location>
        <begin position="45"/>
        <end position="125"/>
    </location>
</feature>
<dbReference type="RefSeq" id="WP_169021652.1">
    <property type="nucleotide sequence ID" value="NZ_JABBMT010000062.1"/>
</dbReference>
<accession>A0A7Y0DWA1</accession>